<proteinExistence type="inferred from homology"/>
<dbReference type="Pfam" id="PF00106">
    <property type="entry name" value="adh_short"/>
    <property type="match status" value="1"/>
</dbReference>
<dbReference type="SMART" id="SM00822">
    <property type="entry name" value="PKS_KR"/>
    <property type="match status" value="1"/>
</dbReference>
<keyword evidence="4" id="KW-0812">Transmembrane</keyword>
<reference evidence="6" key="1">
    <citation type="submission" date="2021-01" db="EMBL/GenBank/DDBJ databases">
        <title>Adiantum capillus-veneris genome.</title>
        <authorList>
            <person name="Fang Y."/>
            <person name="Liao Q."/>
        </authorList>
    </citation>
    <scope>NUCLEOTIDE SEQUENCE</scope>
    <source>
        <strain evidence="6">H3</strain>
        <tissue evidence="6">Leaf</tissue>
    </source>
</reference>
<keyword evidence="2" id="KW-0560">Oxidoreductase</keyword>
<dbReference type="InterPro" id="IPR020904">
    <property type="entry name" value="Sc_DH/Rdtase_CS"/>
</dbReference>
<evidence type="ECO:0000256" key="2">
    <source>
        <dbReference type="ARBA" id="ARBA00023002"/>
    </source>
</evidence>
<organism evidence="6 7">
    <name type="scientific">Adiantum capillus-veneris</name>
    <name type="common">Maidenhair fern</name>
    <dbReference type="NCBI Taxonomy" id="13818"/>
    <lineage>
        <taxon>Eukaryota</taxon>
        <taxon>Viridiplantae</taxon>
        <taxon>Streptophyta</taxon>
        <taxon>Embryophyta</taxon>
        <taxon>Tracheophyta</taxon>
        <taxon>Polypodiopsida</taxon>
        <taxon>Polypodiidae</taxon>
        <taxon>Polypodiales</taxon>
        <taxon>Pteridineae</taxon>
        <taxon>Pteridaceae</taxon>
        <taxon>Vittarioideae</taxon>
        <taxon>Adiantum</taxon>
    </lineage>
</organism>
<evidence type="ECO:0000259" key="5">
    <source>
        <dbReference type="SMART" id="SM00822"/>
    </source>
</evidence>
<dbReference type="Proteomes" id="UP000886520">
    <property type="component" value="Chromosome 3"/>
</dbReference>
<dbReference type="Gene3D" id="3.40.50.720">
    <property type="entry name" value="NAD(P)-binding Rossmann-like Domain"/>
    <property type="match status" value="1"/>
</dbReference>
<feature type="domain" description="Ketoreductase" evidence="5">
    <location>
        <begin position="48"/>
        <end position="222"/>
    </location>
</feature>
<comment type="similarity">
    <text evidence="1 3">Belongs to the short-chain dehydrogenases/reductases (SDR) family.</text>
</comment>
<protein>
    <recommendedName>
        <fullName evidence="5">Ketoreductase domain-containing protein</fullName>
    </recommendedName>
</protein>
<name>A0A9D4ZSA0_ADICA</name>
<dbReference type="GO" id="GO:0005829">
    <property type="term" value="C:cytosol"/>
    <property type="evidence" value="ECO:0007669"/>
    <property type="project" value="TreeGrafter"/>
</dbReference>
<evidence type="ECO:0000313" key="6">
    <source>
        <dbReference type="EMBL" id="KAI5083425.1"/>
    </source>
</evidence>
<dbReference type="PRINTS" id="PR00080">
    <property type="entry name" value="SDRFAMILY"/>
</dbReference>
<dbReference type="EMBL" id="JABFUD020000002">
    <property type="protein sequence ID" value="KAI5083425.1"/>
    <property type="molecule type" value="Genomic_DNA"/>
</dbReference>
<dbReference type="AlphaFoldDB" id="A0A9D4ZSA0"/>
<evidence type="ECO:0000256" key="1">
    <source>
        <dbReference type="ARBA" id="ARBA00006484"/>
    </source>
</evidence>
<dbReference type="InterPro" id="IPR002347">
    <property type="entry name" value="SDR_fam"/>
</dbReference>
<dbReference type="PRINTS" id="PR00081">
    <property type="entry name" value="GDHRDH"/>
</dbReference>
<dbReference type="PROSITE" id="PS00061">
    <property type="entry name" value="ADH_SHORT"/>
    <property type="match status" value="1"/>
</dbReference>
<dbReference type="PANTHER" id="PTHR43391">
    <property type="entry name" value="RETINOL DEHYDROGENASE-RELATED"/>
    <property type="match status" value="1"/>
</dbReference>
<dbReference type="GO" id="GO:0016491">
    <property type="term" value="F:oxidoreductase activity"/>
    <property type="evidence" value="ECO:0007669"/>
    <property type="project" value="UniProtKB-KW"/>
</dbReference>
<evidence type="ECO:0000256" key="4">
    <source>
        <dbReference type="SAM" id="Phobius"/>
    </source>
</evidence>
<evidence type="ECO:0000256" key="3">
    <source>
        <dbReference type="RuleBase" id="RU000363"/>
    </source>
</evidence>
<keyword evidence="4" id="KW-1133">Transmembrane helix</keyword>
<sequence>MDLLQSFLNLFVPVVGFSTLLILWPALTFRNIVMRMLSTVFEESMRGKIVLITGASSGIGEQTAYQYAKKGAVLVLISRREDKLRTVADKCIKQGAMDVRAIRADVSKEEDCRRFVEDTVHQYGRLDHLVNNAGVLQGFLFEEAQDTRAFATIWNISFWGLVYPTFYAIDHLKRSKGRIVVIASVASWLPQPRMSVYNAAKAAAFNFFDTLRIELGPRIGGITVVTPAFVESEMLMGKHVNKKGEVEWREEQRDLQVGPAPVAYAEECAKAIVRGAVRGYRREGIVVSGNDKEYSAEASKEEVGDTKQVIDHVLNERVHL</sequence>
<gene>
    <name evidence="6" type="ORF">GOP47_0003168</name>
</gene>
<dbReference type="OrthoDB" id="47007at2759"/>
<dbReference type="PANTHER" id="PTHR43391:SF89">
    <property type="entry name" value="11-BETA-HYDROXYSTEROID DEHYDROGENASE 1A-RELATED"/>
    <property type="match status" value="1"/>
</dbReference>
<dbReference type="InterPro" id="IPR057326">
    <property type="entry name" value="KR_dom"/>
</dbReference>
<comment type="caution">
    <text evidence="6">The sequence shown here is derived from an EMBL/GenBank/DDBJ whole genome shotgun (WGS) entry which is preliminary data.</text>
</comment>
<accession>A0A9D4ZSA0</accession>
<evidence type="ECO:0000313" key="7">
    <source>
        <dbReference type="Proteomes" id="UP000886520"/>
    </source>
</evidence>
<dbReference type="InterPro" id="IPR036291">
    <property type="entry name" value="NAD(P)-bd_dom_sf"/>
</dbReference>
<keyword evidence="4" id="KW-0472">Membrane</keyword>
<dbReference type="SUPFAM" id="SSF51735">
    <property type="entry name" value="NAD(P)-binding Rossmann-fold domains"/>
    <property type="match status" value="1"/>
</dbReference>
<feature type="transmembrane region" description="Helical" evidence="4">
    <location>
        <begin position="6"/>
        <end position="27"/>
    </location>
</feature>
<keyword evidence="7" id="KW-1185">Reference proteome</keyword>